<dbReference type="GO" id="GO:0005886">
    <property type="term" value="C:plasma membrane"/>
    <property type="evidence" value="ECO:0007669"/>
    <property type="project" value="TreeGrafter"/>
</dbReference>
<dbReference type="PANTHER" id="PTHR24186">
    <property type="entry name" value="PROTEIN PHOSPHATASE 1 REGULATORY SUBUNIT"/>
    <property type="match status" value="1"/>
</dbReference>
<dbReference type="Pfam" id="PF13962">
    <property type="entry name" value="PGG"/>
    <property type="match status" value="1"/>
</dbReference>
<dbReference type="HOGENOM" id="CLU_000134_36_5_1"/>
<evidence type="ECO:0000256" key="1">
    <source>
        <dbReference type="ARBA" id="ARBA00004141"/>
    </source>
</evidence>
<feature type="repeat" description="ANK" evidence="7">
    <location>
        <begin position="139"/>
        <end position="172"/>
    </location>
</feature>
<organism evidence="11 12">
    <name type="scientific">Leersia perrieri</name>
    <dbReference type="NCBI Taxonomy" id="77586"/>
    <lineage>
        <taxon>Eukaryota</taxon>
        <taxon>Viridiplantae</taxon>
        <taxon>Streptophyta</taxon>
        <taxon>Embryophyta</taxon>
        <taxon>Tracheophyta</taxon>
        <taxon>Spermatophyta</taxon>
        <taxon>Magnoliopsida</taxon>
        <taxon>Liliopsida</taxon>
        <taxon>Poales</taxon>
        <taxon>Poaceae</taxon>
        <taxon>BOP clade</taxon>
        <taxon>Oryzoideae</taxon>
        <taxon>Oryzeae</taxon>
        <taxon>Oryzinae</taxon>
        <taxon>Leersia</taxon>
    </lineage>
</organism>
<evidence type="ECO:0000256" key="3">
    <source>
        <dbReference type="ARBA" id="ARBA00022737"/>
    </source>
</evidence>
<evidence type="ECO:0000259" key="10">
    <source>
        <dbReference type="Pfam" id="PF13962"/>
    </source>
</evidence>
<reference evidence="12" key="2">
    <citation type="submission" date="2013-12" db="EMBL/GenBank/DDBJ databases">
        <authorList>
            <person name="Yu Y."/>
            <person name="Lee S."/>
            <person name="de Baynast K."/>
            <person name="Wissotski M."/>
            <person name="Liu L."/>
            <person name="Talag J."/>
            <person name="Goicoechea J."/>
            <person name="Angelova A."/>
            <person name="Jetty R."/>
            <person name="Kudrna D."/>
            <person name="Golser W."/>
            <person name="Rivera L."/>
            <person name="Zhang J."/>
            <person name="Wing R."/>
        </authorList>
    </citation>
    <scope>NUCLEOTIDE SEQUENCE</scope>
</reference>
<keyword evidence="4 9" id="KW-1133">Transmembrane helix</keyword>
<keyword evidence="12" id="KW-1185">Reference proteome</keyword>
<feature type="repeat" description="ANK" evidence="7">
    <location>
        <begin position="281"/>
        <end position="313"/>
    </location>
</feature>
<evidence type="ECO:0000256" key="9">
    <source>
        <dbReference type="SAM" id="Phobius"/>
    </source>
</evidence>
<dbReference type="Gene3D" id="1.25.40.20">
    <property type="entry name" value="Ankyrin repeat-containing domain"/>
    <property type="match status" value="3"/>
</dbReference>
<feature type="region of interest" description="Disordered" evidence="8">
    <location>
        <begin position="1"/>
        <end position="28"/>
    </location>
</feature>
<reference evidence="11" key="3">
    <citation type="submission" date="2015-04" db="UniProtKB">
        <authorList>
            <consortium name="EnsemblPlants"/>
        </authorList>
    </citation>
    <scope>IDENTIFICATION</scope>
</reference>
<dbReference type="PANTHER" id="PTHR24186:SF50">
    <property type="entry name" value="ANKYRIN REPEAT-CONTAINING PROTEIN ITN1-LIKE ISOFORM X1"/>
    <property type="match status" value="1"/>
</dbReference>
<keyword evidence="3" id="KW-0677">Repeat</keyword>
<dbReference type="InterPro" id="IPR002110">
    <property type="entry name" value="Ankyrin_rpt"/>
</dbReference>
<dbReference type="InterPro" id="IPR026961">
    <property type="entry name" value="PGG_dom"/>
</dbReference>
<feature type="domain" description="PGG" evidence="10">
    <location>
        <begin position="485"/>
        <end position="598"/>
    </location>
</feature>
<dbReference type="Proteomes" id="UP000032180">
    <property type="component" value="Chromosome 9"/>
</dbReference>
<reference evidence="11 12" key="1">
    <citation type="submission" date="2012-08" db="EMBL/GenBank/DDBJ databases">
        <title>Oryza genome evolution.</title>
        <authorList>
            <person name="Wing R.A."/>
        </authorList>
    </citation>
    <scope>NUCLEOTIDE SEQUENCE</scope>
</reference>
<evidence type="ECO:0000313" key="11">
    <source>
        <dbReference type="EnsemblPlants" id="LPERR09G04270.1"/>
    </source>
</evidence>
<evidence type="ECO:0000256" key="7">
    <source>
        <dbReference type="PROSITE-ProRule" id="PRU00023"/>
    </source>
</evidence>
<feature type="compositionally biased region" description="Polar residues" evidence="8">
    <location>
        <begin position="1"/>
        <end position="12"/>
    </location>
</feature>
<keyword evidence="2 9" id="KW-0812">Transmembrane</keyword>
<dbReference type="Gramene" id="LPERR09G04270.1">
    <property type="protein sequence ID" value="LPERR09G04270.1"/>
    <property type="gene ID" value="LPERR09G04270"/>
</dbReference>
<proteinExistence type="predicted"/>
<dbReference type="eggNOG" id="KOG0504">
    <property type="taxonomic scope" value="Eukaryota"/>
</dbReference>
<evidence type="ECO:0000256" key="8">
    <source>
        <dbReference type="SAM" id="MobiDB-lite"/>
    </source>
</evidence>
<accession>A0A0D9XCM0</accession>
<dbReference type="PROSITE" id="PS50088">
    <property type="entry name" value="ANK_REPEAT"/>
    <property type="match status" value="4"/>
</dbReference>
<sequence length="679" mass="74054">MDSRKTTTQTTDMESDPNDGEHPRPELTELFMAARHGNRDRLKRLLTKVAPASQSPVASPPSEVVVHVEEVDSIQQTVGVVNDESNKPSAVVTPAEAVTAGWDSILHVVASSGDKPDFLECAKEIHANASHLLDAGNKKGDTPLHCAARAGRVKMVAHLLRLAGGDAAARAVARRQNKKGETALHEAVRLGSGEMVHVLMSADPELARVVPADGDSPLYLAVSLGRRDIARQLHQRDEKLSYAGPDGKNALHAAVLRKGKEMTKMILEWNKNLTKQAGRSNGSTPLHLAASWGYHEVISLLLDADCSAAYQQDRRGSFPIHAAAFDDHVKAVSILLEERKNRNLKDCAELRNARGQSFLHIAVLEENQSVVAYACKLGKLMPAVLNMQDDDGNTALHLAIEAGNLWIFNLLMEIRDVELNLANRKGETPLDLACIMKPIGVHHELSPRVNIYKLLQVAEAEEGNHRWDLFHEQHGKKLDEKEEAKKITESTQTIGIGSVLIATVAFATVFAPPGGYRADDHKPGGAPTLAGRYAFDVFIIANTLAFICAGLSLISLMHAGVATVDIRTRQISFVYSIMLLASSARSLAAAFAFGMYVVLAPIARTTAIAACAITGLALLDVAWYMSVVAAREVMLLKRLGIARTWWRLPKAIVATLLTQFWPYFVIIVVVLYSKIRKVH</sequence>
<dbReference type="InterPro" id="IPR036770">
    <property type="entry name" value="Ankyrin_rpt-contain_sf"/>
</dbReference>
<dbReference type="SMART" id="SM00248">
    <property type="entry name" value="ANK"/>
    <property type="match status" value="9"/>
</dbReference>
<feature type="transmembrane region" description="Helical" evidence="9">
    <location>
        <begin position="651"/>
        <end position="672"/>
    </location>
</feature>
<dbReference type="STRING" id="77586.A0A0D9XCM0"/>
<feature type="repeat" description="ANK" evidence="7">
    <location>
        <begin position="315"/>
        <end position="347"/>
    </location>
</feature>
<feature type="repeat" description="ANK" evidence="7">
    <location>
        <begin position="391"/>
        <end position="413"/>
    </location>
</feature>
<dbReference type="AlphaFoldDB" id="A0A0D9XCM0"/>
<evidence type="ECO:0000256" key="4">
    <source>
        <dbReference type="ARBA" id="ARBA00022989"/>
    </source>
</evidence>
<comment type="subcellular location">
    <subcellularLocation>
        <location evidence="1">Membrane</location>
        <topology evidence="1">Multi-pass membrane protein</topology>
    </subcellularLocation>
</comment>
<evidence type="ECO:0000256" key="6">
    <source>
        <dbReference type="ARBA" id="ARBA00023136"/>
    </source>
</evidence>
<keyword evidence="6 9" id="KW-0472">Membrane</keyword>
<dbReference type="EnsemblPlants" id="LPERR09G04270.1">
    <property type="protein sequence ID" value="LPERR09G04270.1"/>
    <property type="gene ID" value="LPERR09G04270"/>
</dbReference>
<name>A0A0D9XCM0_9ORYZ</name>
<protein>
    <recommendedName>
        <fullName evidence="10">PGG domain-containing protein</fullName>
    </recommendedName>
</protein>
<evidence type="ECO:0000313" key="12">
    <source>
        <dbReference type="Proteomes" id="UP000032180"/>
    </source>
</evidence>
<keyword evidence="5 7" id="KW-0040">ANK repeat</keyword>
<feature type="transmembrane region" description="Helical" evidence="9">
    <location>
        <begin position="533"/>
        <end position="561"/>
    </location>
</feature>
<dbReference type="PROSITE" id="PS50297">
    <property type="entry name" value="ANK_REP_REGION"/>
    <property type="match status" value="3"/>
</dbReference>
<dbReference type="SUPFAM" id="SSF48403">
    <property type="entry name" value="Ankyrin repeat"/>
    <property type="match status" value="2"/>
</dbReference>
<feature type="transmembrane region" description="Helical" evidence="9">
    <location>
        <begin position="494"/>
        <end position="513"/>
    </location>
</feature>
<feature type="transmembrane region" description="Helical" evidence="9">
    <location>
        <begin position="605"/>
        <end position="630"/>
    </location>
</feature>
<feature type="transmembrane region" description="Helical" evidence="9">
    <location>
        <begin position="573"/>
        <end position="599"/>
    </location>
</feature>
<evidence type="ECO:0000256" key="2">
    <source>
        <dbReference type="ARBA" id="ARBA00022692"/>
    </source>
</evidence>
<dbReference type="Pfam" id="PF13857">
    <property type="entry name" value="Ank_5"/>
    <property type="match status" value="1"/>
</dbReference>
<evidence type="ECO:0000256" key="5">
    <source>
        <dbReference type="ARBA" id="ARBA00023043"/>
    </source>
</evidence>
<dbReference type="Pfam" id="PF12796">
    <property type="entry name" value="Ank_2"/>
    <property type="match status" value="2"/>
</dbReference>